<gene>
    <name evidence="1" type="ORF">FHS11_002937</name>
</gene>
<dbReference type="EMBL" id="JACHWX010000008">
    <property type="protein sequence ID" value="MBB3056512.1"/>
    <property type="molecule type" value="Genomic_DNA"/>
</dbReference>
<proteinExistence type="predicted"/>
<comment type="caution">
    <text evidence="1">The sequence shown here is derived from an EMBL/GenBank/DDBJ whole genome shotgun (WGS) entry which is preliminary data.</text>
</comment>
<evidence type="ECO:0000313" key="2">
    <source>
        <dbReference type="Proteomes" id="UP000539265"/>
    </source>
</evidence>
<reference evidence="1" key="1">
    <citation type="submission" date="2020-08" db="EMBL/GenBank/DDBJ databases">
        <title>Genomic Encyclopedia of Type Strains, Phase III (KMG-III): the genomes of soil and plant-associated and newly described type strains.</title>
        <authorList>
            <person name="Whitman W."/>
        </authorList>
    </citation>
    <scope>NUCLEOTIDE SEQUENCE [LARGE SCALE GENOMIC DNA]</scope>
    <source>
        <strain evidence="1">CECT 8628</strain>
    </source>
</reference>
<dbReference type="AlphaFoldDB" id="A0A839SGR2"/>
<dbReference type="RefSeq" id="WP_172885291.1">
    <property type="nucleotide sequence ID" value="NZ_AP017313.1"/>
</dbReference>
<sequence length="50" mass="6070">MIIYYQAGLSDNTGWFLTNTYTFFSQRLQKYIFTCKKYNAYLNNQLRLTL</sequence>
<protein>
    <submittedName>
        <fullName evidence="1">Uncharacterized protein</fullName>
    </submittedName>
</protein>
<dbReference type="Proteomes" id="UP000539265">
    <property type="component" value="Unassembled WGS sequence"/>
</dbReference>
<evidence type="ECO:0000313" key="1">
    <source>
        <dbReference type="EMBL" id="MBB3056512.1"/>
    </source>
</evidence>
<name>A0A839SGR2_9SPHI</name>
<accession>A0A839SGR2</accession>
<keyword evidence="2" id="KW-1185">Reference proteome</keyword>
<organism evidence="1 2">
    <name type="scientific">Mucilaginibacter gotjawali</name>
    <dbReference type="NCBI Taxonomy" id="1550579"/>
    <lineage>
        <taxon>Bacteria</taxon>
        <taxon>Pseudomonadati</taxon>
        <taxon>Bacteroidota</taxon>
        <taxon>Sphingobacteriia</taxon>
        <taxon>Sphingobacteriales</taxon>
        <taxon>Sphingobacteriaceae</taxon>
        <taxon>Mucilaginibacter</taxon>
    </lineage>
</organism>